<dbReference type="GO" id="GO:0005634">
    <property type="term" value="C:nucleus"/>
    <property type="evidence" value="ECO:0007669"/>
    <property type="project" value="UniProtKB-SubCell"/>
</dbReference>
<comment type="subcellular location">
    <subcellularLocation>
        <location evidence="1">Nucleus</location>
    </subcellularLocation>
</comment>
<dbReference type="GO" id="GO:0051301">
    <property type="term" value="P:cell division"/>
    <property type="evidence" value="ECO:0007669"/>
    <property type="project" value="UniProtKB-KW"/>
</dbReference>
<dbReference type="Gene3D" id="1.10.10.10">
    <property type="entry name" value="Winged helix-like DNA-binding domain superfamily/Winged helix DNA-binding domain"/>
    <property type="match status" value="1"/>
</dbReference>
<evidence type="ECO:0000256" key="1">
    <source>
        <dbReference type="ARBA" id="ARBA00004123"/>
    </source>
</evidence>
<dbReference type="Pfam" id="PF09079">
    <property type="entry name" value="WHD_Cdc6"/>
    <property type="match status" value="1"/>
</dbReference>
<evidence type="ECO:0000313" key="8">
    <source>
        <dbReference type="EMBL" id="CAA2617047.1"/>
    </source>
</evidence>
<dbReference type="Gene3D" id="3.40.50.300">
    <property type="entry name" value="P-loop containing nucleotide triphosphate hydrolases"/>
    <property type="match status" value="1"/>
</dbReference>
<protein>
    <recommendedName>
        <fullName evidence="7">Cdc6 C-terminal domain-containing protein</fullName>
    </recommendedName>
</protein>
<gene>
    <name evidence="8" type="ORF">SI7747_03003218</name>
</gene>
<dbReference type="EMBL" id="LR743590">
    <property type="protein sequence ID" value="CAA2617047.1"/>
    <property type="molecule type" value="Genomic_DNA"/>
</dbReference>
<evidence type="ECO:0000256" key="5">
    <source>
        <dbReference type="ARBA" id="ARBA00023242"/>
    </source>
</evidence>
<dbReference type="InterPro" id="IPR036388">
    <property type="entry name" value="WH-like_DNA-bd_sf"/>
</dbReference>
<dbReference type="Proteomes" id="UP001189122">
    <property type="component" value="Unassembled WGS sequence"/>
</dbReference>
<dbReference type="GO" id="GO:0003688">
    <property type="term" value="F:DNA replication origin binding"/>
    <property type="evidence" value="ECO:0007669"/>
    <property type="project" value="TreeGrafter"/>
</dbReference>
<evidence type="ECO:0000259" key="7">
    <source>
        <dbReference type="SMART" id="SM01074"/>
    </source>
</evidence>
<evidence type="ECO:0000256" key="3">
    <source>
        <dbReference type="ARBA" id="ARBA00022618"/>
    </source>
</evidence>
<dbReference type="Pfam" id="PF13401">
    <property type="entry name" value="AAA_22"/>
    <property type="match status" value="1"/>
</dbReference>
<keyword evidence="6" id="KW-0131">Cell cycle</keyword>
<evidence type="ECO:0000313" key="9">
    <source>
        <dbReference type="Proteomes" id="UP001189122"/>
    </source>
</evidence>
<dbReference type="Pfam" id="PF22606">
    <property type="entry name" value="Cdc6-ORC-like_ATPase_lid"/>
    <property type="match status" value="1"/>
</dbReference>
<proteinExistence type="inferred from homology"/>
<evidence type="ECO:0000256" key="6">
    <source>
        <dbReference type="ARBA" id="ARBA00023306"/>
    </source>
</evidence>
<dbReference type="InterPro" id="IPR050311">
    <property type="entry name" value="ORC1/CDC6"/>
</dbReference>
<dbReference type="InterPro" id="IPR054425">
    <property type="entry name" value="Cdc6_ORC1-like_ATPase_lid"/>
</dbReference>
<sequence length="383" mass="42516">MPSSGCSPAYLRRTDGILEVGGFPRVLAPATIVCRDSEQMRIFEFCKTCIEQETGGSLYVCGCPGTGKTLSMERVGFQSPVTLSISCNSLTTTSEIFLKILEKCHLKKVNGASSPLQHLRDSFSQRKEPICERAVLVIMDELDYLITKDRAVLHDLFMLTTYPFSRFILIGKPMVVTFRAYNKDQILKILQHRIMAIGYDVFEPLALEFCARKVAAASGDMRRALSVCLSAIEKFETELKCDTTGSKIEMVSFDHMDNALSKAFRAPVVDTIQSLPQHQQIILCALVRLLRSRKTSTVGDLNKSYLEVCRSAQVTAAGMMEFSSMCRVLTDQVKGLVKLGNSREEKLRTVALAIDGADVAFSLKVGQIVCTTFQLSRISSTER</sequence>
<dbReference type="PANTHER" id="PTHR10763:SF26">
    <property type="entry name" value="CELL DIVISION CONTROL PROTEIN 6 HOMOLOG"/>
    <property type="match status" value="1"/>
</dbReference>
<organism evidence="8">
    <name type="scientific">Spirodela intermedia</name>
    <name type="common">Intermediate duckweed</name>
    <dbReference type="NCBI Taxonomy" id="51605"/>
    <lineage>
        <taxon>Eukaryota</taxon>
        <taxon>Viridiplantae</taxon>
        <taxon>Streptophyta</taxon>
        <taxon>Embryophyta</taxon>
        <taxon>Tracheophyta</taxon>
        <taxon>Spermatophyta</taxon>
        <taxon>Magnoliopsida</taxon>
        <taxon>Liliopsida</taxon>
        <taxon>Araceae</taxon>
        <taxon>Lemnoideae</taxon>
        <taxon>Spirodela</taxon>
    </lineage>
</organism>
<dbReference type="PANTHER" id="PTHR10763">
    <property type="entry name" value="CELL DIVISION CONTROL PROTEIN 6-RELATED"/>
    <property type="match status" value="1"/>
</dbReference>
<evidence type="ECO:0000256" key="4">
    <source>
        <dbReference type="ARBA" id="ARBA00022705"/>
    </source>
</evidence>
<dbReference type="AlphaFoldDB" id="A0A7I8IGY2"/>
<keyword evidence="4" id="KW-0235">DNA replication</keyword>
<dbReference type="SUPFAM" id="SSF46785">
    <property type="entry name" value="Winged helix' DNA-binding domain"/>
    <property type="match status" value="1"/>
</dbReference>
<dbReference type="SMART" id="SM01074">
    <property type="entry name" value="Cdc6_C"/>
    <property type="match status" value="1"/>
</dbReference>
<dbReference type="InterPro" id="IPR015163">
    <property type="entry name" value="Cdc6_C"/>
</dbReference>
<accession>A0A7I8IGY2</accession>
<dbReference type="InterPro" id="IPR027417">
    <property type="entry name" value="P-loop_NTPase"/>
</dbReference>
<dbReference type="GO" id="GO:0016887">
    <property type="term" value="F:ATP hydrolysis activity"/>
    <property type="evidence" value="ECO:0007669"/>
    <property type="project" value="InterPro"/>
</dbReference>
<dbReference type="PIRSF" id="PIRSF001767">
    <property type="entry name" value="Cdc6"/>
    <property type="match status" value="1"/>
</dbReference>
<dbReference type="InterPro" id="IPR016314">
    <property type="entry name" value="Cdc6/18"/>
</dbReference>
<name>A0A7I8IGY2_SPIIN</name>
<keyword evidence="3" id="KW-0132">Cell division</keyword>
<dbReference type="InterPro" id="IPR036390">
    <property type="entry name" value="WH_DNA-bd_sf"/>
</dbReference>
<dbReference type="GO" id="GO:0033314">
    <property type="term" value="P:mitotic DNA replication checkpoint signaling"/>
    <property type="evidence" value="ECO:0007669"/>
    <property type="project" value="TreeGrafter"/>
</dbReference>
<keyword evidence="9" id="KW-1185">Reference proteome</keyword>
<dbReference type="SUPFAM" id="SSF52540">
    <property type="entry name" value="P-loop containing nucleoside triphosphate hydrolases"/>
    <property type="match status" value="1"/>
</dbReference>
<dbReference type="GO" id="GO:0006270">
    <property type="term" value="P:DNA replication initiation"/>
    <property type="evidence" value="ECO:0007669"/>
    <property type="project" value="InterPro"/>
</dbReference>
<comment type="similarity">
    <text evidence="2">Belongs to the CDC6/cdc18 family.</text>
</comment>
<reference evidence="8 9" key="1">
    <citation type="submission" date="2019-12" db="EMBL/GenBank/DDBJ databases">
        <authorList>
            <person name="Scholz U."/>
            <person name="Mascher M."/>
            <person name="Fiebig A."/>
        </authorList>
    </citation>
    <scope>NUCLEOTIDE SEQUENCE</scope>
</reference>
<evidence type="ECO:0000256" key="2">
    <source>
        <dbReference type="ARBA" id="ARBA00006184"/>
    </source>
</evidence>
<dbReference type="EMBL" id="CACRZD030000003">
    <property type="protein sequence ID" value="CAA6656747.1"/>
    <property type="molecule type" value="Genomic_DNA"/>
</dbReference>
<keyword evidence="5" id="KW-0539">Nucleus</keyword>
<feature type="domain" description="Cdc6 C-terminal" evidence="7">
    <location>
        <begin position="283"/>
        <end position="363"/>
    </location>
</feature>
<dbReference type="InterPro" id="IPR049945">
    <property type="entry name" value="AAA_22"/>
</dbReference>